<keyword evidence="2" id="KW-1185">Reference proteome</keyword>
<accession>A0A2S6HUE9</accession>
<dbReference type="PANTHER" id="PTHR30087:SF1">
    <property type="entry name" value="HYPOTHETICAL CYTOSOLIC PROTEIN"/>
    <property type="match status" value="1"/>
</dbReference>
<sequence>MKDQKETILVSACLLGVNCRYDGNHGENKEILALLDEYHLIPVCPEQLGGMETPRLASERRGENTVISQSGQDVTAFFEKGAGETLKLATIFGCKKAVLKERSPSCGHGMIYDGTFSGNKIPGSGVTAALLQENGIEVIGESKIHSLITGTDN</sequence>
<dbReference type="Proteomes" id="UP000237749">
    <property type="component" value="Unassembled WGS sequence"/>
</dbReference>
<evidence type="ECO:0000313" key="2">
    <source>
        <dbReference type="Proteomes" id="UP000237749"/>
    </source>
</evidence>
<name>A0A2S6HUE9_9FIRM</name>
<protein>
    <submittedName>
        <fullName evidence="1">Uncharacterized protein YbbK (DUF523 family)</fullName>
    </submittedName>
</protein>
<dbReference type="EMBL" id="PTJA01000004">
    <property type="protein sequence ID" value="PPK81473.1"/>
    <property type="molecule type" value="Genomic_DNA"/>
</dbReference>
<dbReference type="PANTHER" id="PTHR30087">
    <property type="entry name" value="INNER MEMBRANE PROTEIN"/>
    <property type="match status" value="1"/>
</dbReference>
<dbReference type="OrthoDB" id="9797779at2"/>
<evidence type="ECO:0000313" key="1">
    <source>
        <dbReference type="EMBL" id="PPK81473.1"/>
    </source>
</evidence>
<organism evidence="1 2">
    <name type="scientific">Lacrimispora xylanisolvens</name>
    <dbReference type="NCBI Taxonomy" id="384636"/>
    <lineage>
        <taxon>Bacteria</taxon>
        <taxon>Bacillati</taxon>
        <taxon>Bacillota</taxon>
        <taxon>Clostridia</taxon>
        <taxon>Lachnospirales</taxon>
        <taxon>Lachnospiraceae</taxon>
        <taxon>Lacrimispora</taxon>
    </lineage>
</organism>
<comment type="caution">
    <text evidence="1">The sequence shown here is derived from an EMBL/GenBank/DDBJ whole genome shotgun (WGS) entry which is preliminary data.</text>
</comment>
<dbReference type="Pfam" id="PF04463">
    <property type="entry name" value="2-thiour_desulf"/>
    <property type="match status" value="1"/>
</dbReference>
<gene>
    <name evidence="1" type="ORF">BXY41_104276</name>
</gene>
<dbReference type="RefSeq" id="WP_104436564.1">
    <property type="nucleotide sequence ID" value="NZ_PTJA01000004.1"/>
</dbReference>
<reference evidence="1 2" key="1">
    <citation type="submission" date="2018-02" db="EMBL/GenBank/DDBJ databases">
        <title>Genomic Encyclopedia of Archaeal and Bacterial Type Strains, Phase II (KMG-II): from individual species to whole genera.</title>
        <authorList>
            <person name="Goeker M."/>
        </authorList>
    </citation>
    <scope>NUCLEOTIDE SEQUENCE [LARGE SCALE GENOMIC DNA]</scope>
    <source>
        <strain evidence="1 2">DSM 3808</strain>
    </source>
</reference>
<proteinExistence type="predicted"/>
<dbReference type="AlphaFoldDB" id="A0A2S6HUE9"/>
<dbReference type="InterPro" id="IPR007553">
    <property type="entry name" value="2-thiour_desulf"/>
</dbReference>